<gene>
    <name evidence="14" type="primary">100631472</name>
</gene>
<dbReference type="Proteomes" id="UP000007879">
    <property type="component" value="Unassembled WGS sequence"/>
</dbReference>
<dbReference type="Pfam" id="PF00023">
    <property type="entry name" value="Ank"/>
    <property type="match status" value="1"/>
</dbReference>
<dbReference type="PROSITE" id="PS50297">
    <property type="entry name" value="ANK_REP_REGION"/>
    <property type="match status" value="1"/>
</dbReference>
<feature type="domain" description="RING-type" evidence="12">
    <location>
        <begin position="307"/>
        <end position="355"/>
    </location>
</feature>
<dbReference type="eggNOG" id="KOG1815">
    <property type="taxonomic scope" value="Eukaryota"/>
</dbReference>
<dbReference type="InterPro" id="IPR017907">
    <property type="entry name" value="Znf_RING_CS"/>
</dbReference>
<dbReference type="SMART" id="SM00647">
    <property type="entry name" value="IBR"/>
    <property type="match status" value="2"/>
</dbReference>
<dbReference type="GO" id="GO:0061630">
    <property type="term" value="F:ubiquitin protein ligase activity"/>
    <property type="evidence" value="ECO:0007669"/>
    <property type="project" value="UniProtKB-EC"/>
</dbReference>
<organism evidence="14">
    <name type="scientific">Amphimedon queenslandica</name>
    <name type="common">Sponge</name>
    <dbReference type="NCBI Taxonomy" id="400682"/>
    <lineage>
        <taxon>Eukaryota</taxon>
        <taxon>Metazoa</taxon>
        <taxon>Porifera</taxon>
        <taxon>Demospongiae</taxon>
        <taxon>Heteroscleromorpha</taxon>
        <taxon>Haplosclerida</taxon>
        <taxon>Niphatidae</taxon>
        <taxon>Amphimedon</taxon>
    </lineage>
</organism>
<dbReference type="InterPro" id="IPR002110">
    <property type="entry name" value="Ankyrin_rpt"/>
</dbReference>
<dbReference type="FunFam" id="3.30.40.10:FF:000019">
    <property type="entry name" value="RBR-type E3 ubiquitin transferase"/>
    <property type="match status" value="1"/>
</dbReference>
<reference evidence="15" key="1">
    <citation type="journal article" date="2010" name="Nature">
        <title>The Amphimedon queenslandica genome and the evolution of animal complexity.</title>
        <authorList>
            <person name="Srivastava M."/>
            <person name="Simakov O."/>
            <person name="Chapman J."/>
            <person name="Fahey B."/>
            <person name="Gauthier M.E."/>
            <person name="Mitros T."/>
            <person name="Richards G.S."/>
            <person name="Conaco C."/>
            <person name="Dacre M."/>
            <person name="Hellsten U."/>
            <person name="Larroux C."/>
            <person name="Putnam N.H."/>
            <person name="Stanke M."/>
            <person name="Adamska M."/>
            <person name="Darling A."/>
            <person name="Degnan S.M."/>
            <person name="Oakley T.H."/>
            <person name="Plachetzki D.C."/>
            <person name="Zhai Y."/>
            <person name="Adamski M."/>
            <person name="Calcino A."/>
            <person name="Cummins S.F."/>
            <person name="Goodstein D.M."/>
            <person name="Harris C."/>
            <person name="Jackson D.J."/>
            <person name="Leys S.P."/>
            <person name="Shu S."/>
            <person name="Woodcroft B.J."/>
            <person name="Vervoort M."/>
            <person name="Kosik K.S."/>
            <person name="Manning G."/>
            <person name="Degnan B.M."/>
            <person name="Rokhsar D.S."/>
        </authorList>
    </citation>
    <scope>NUCLEOTIDE SEQUENCE [LARGE SCALE GENOMIC DNA]</scope>
</reference>
<feature type="repeat" description="ANK" evidence="10">
    <location>
        <begin position="146"/>
        <end position="178"/>
    </location>
</feature>
<dbReference type="PROSITE" id="PS51873">
    <property type="entry name" value="TRIAD"/>
    <property type="match status" value="1"/>
</dbReference>
<dbReference type="PANTHER" id="PTHR11685">
    <property type="entry name" value="RBR FAMILY RING FINGER AND IBR DOMAIN-CONTAINING"/>
    <property type="match status" value="1"/>
</dbReference>
<evidence type="ECO:0000259" key="13">
    <source>
        <dbReference type="PROSITE" id="PS51873"/>
    </source>
</evidence>
<dbReference type="EC" id="2.3.2.31" evidence="3"/>
<dbReference type="InterPro" id="IPR013083">
    <property type="entry name" value="Znf_RING/FYVE/PHD"/>
</dbReference>
<dbReference type="InterPro" id="IPR002867">
    <property type="entry name" value="IBR_dom"/>
</dbReference>
<evidence type="ECO:0000256" key="2">
    <source>
        <dbReference type="ARBA" id="ARBA00005884"/>
    </source>
</evidence>
<keyword evidence="4" id="KW-0808">Transferase</keyword>
<keyword evidence="8" id="KW-0833">Ubl conjugation pathway</keyword>
<dbReference type="PROSITE" id="PS50088">
    <property type="entry name" value="ANK_REPEAT"/>
    <property type="match status" value="1"/>
</dbReference>
<dbReference type="GO" id="GO:0008270">
    <property type="term" value="F:zinc ion binding"/>
    <property type="evidence" value="ECO:0007669"/>
    <property type="project" value="UniProtKB-KW"/>
</dbReference>
<evidence type="ECO:0000313" key="14">
    <source>
        <dbReference type="EnsemblMetazoa" id="Aqu2.1.41898_001"/>
    </source>
</evidence>
<protein>
    <recommendedName>
        <fullName evidence="3">RBR-type E3 ubiquitin transferase</fullName>
        <ecNumber evidence="3">2.3.2.31</ecNumber>
    </recommendedName>
</protein>
<dbReference type="Pfam" id="PF01485">
    <property type="entry name" value="IBR"/>
    <property type="match status" value="1"/>
</dbReference>
<dbReference type="KEGG" id="aqu:100631472"/>
<dbReference type="PROSITE" id="PS00518">
    <property type="entry name" value="ZF_RING_1"/>
    <property type="match status" value="1"/>
</dbReference>
<dbReference type="GO" id="GO:0016567">
    <property type="term" value="P:protein ubiquitination"/>
    <property type="evidence" value="ECO:0007669"/>
    <property type="project" value="InterPro"/>
</dbReference>
<dbReference type="Gene3D" id="3.30.40.10">
    <property type="entry name" value="Zinc/RING finger domain, C3HC4 (zinc finger)"/>
    <property type="match status" value="1"/>
</dbReference>
<dbReference type="InterPro" id="IPR001841">
    <property type="entry name" value="Znf_RING"/>
</dbReference>
<evidence type="ECO:0000256" key="7">
    <source>
        <dbReference type="ARBA" id="ARBA00022771"/>
    </source>
</evidence>
<dbReference type="Gene3D" id="1.20.120.1750">
    <property type="match status" value="1"/>
</dbReference>
<dbReference type="CDD" id="cd20346">
    <property type="entry name" value="BRcat_RBR_ANKIB1"/>
    <property type="match status" value="1"/>
</dbReference>
<dbReference type="Pfam" id="PF22191">
    <property type="entry name" value="IBR_1"/>
    <property type="match status" value="1"/>
</dbReference>
<dbReference type="InterPro" id="IPR027370">
    <property type="entry name" value="Znf-RING_euk"/>
</dbReference>
<dbReference type="CDD" id="cd16773">
    <property type="entry name" value="RING-HC_RBR_TRIAD1"/>
    <property type="match status" value="1"/>
</dbReference>
<dbReference type="STRING" id="400682.A0A1X7VR45"/>
<comment type="similarity">
    <text evidence="2">Belongs to the RBR family. Ariadne subfamily.</text>
</comment>
<reference evidence="14" key="2">
    <citation type="submission" date="2017-05" db="UniProtKB">
        <authorList>
            <consortium name="EnsemblMetazoa"/>
        </authorList>
    </citation>
    <scope>IDENTIFICATION</scope>
</reference>
<dbReference type="SUPFAM" id="SSF48403">
    <property type="entry name" value="Ankyrin repeat"/>
    <property type="match status" value="1"/>
</dbReference>
<dbReference type="InterPro" id="IPR036770">
    <property type="entry name" value="Ankyrin_rpt-contain_sf"/>
</dbReference>
<keyword evidence="15" id="KW-1185">Reference proteome</keyword>
<dbReference type="CDD" id="cd20361">
    <property type="entry name" value="Rcat_RBR_ANKIB1"/>
    <property type="match status" value="1"/>
</dbReference>
<sequence>MGTIESKFCQLIVSDSLGEAIKLWQSNEELQKINVNTGLKGSRNKDPPLHCLLRHGNYRSADMKGLLQILLDKGANPISLNSMSETALHILCCSQRQGARENKARCDVLEILLQRLPNPDTRTSTATAKQGGTRKLTKWLGMQDSSQNTALHLAAASGLLDCVELLLAYGAPLFVTNIAKKTAMESAVDAKQMIIAQFLESQMVINDEKGSSGDFKEALPVKQKLQSFYNPDQLKAMQEDLVKKVSEELKIVPDAARALLSSYSWSQDLVTDAWKKNKSEACAKAGLDMAHVHNASQVAESISQKCCEICYEAISLNERTEVPCGHHFCRDCWASYLEVSVKEGGGKDISCPGHDCSTPVPMAIIAKLVSDELYRKYSDLNVQHFVDSSKDFKWCPHPNCNQAVMKGEVRKAAPELGKQHGINVECGNGHGFCWNCNKHAHEPCECEVWAKWLSEISRMAADANLDMSKIAEQAEADAQWIINNTKPCPSCSCPIQKTEGCNHMTCRKCYHDFCWVCLDPWGDHSYRTGGYFSCNRYIAQRRASGRVNEARSNMAKQYRKTATEDAKRQLEKFTHYHDRYMNHLHAIQIECQILAMSQAKTRSLMSMRKVVEKKVASKRQSHDDIKASLRPGFKIAPPSAKDINPDDAENFLEGVVRVLLHSRRILSASYGIGFLIPDEKKEVREAHETLQGKLEEVVESLAQMVNRSYLNTPRAEMASRARDVDFICQEFIEVMREVVLSGLREEPPPPRPPRPPTPEEVEIEIDPLILFAHLAMRNDPQFREIFNRLMAENDDDDDA</sequence>
<dbReference type="EnsemblMetazoa" id="Aqu2.1.41898_001">
    <property type="protein sequence ID" value="Aqu2.1.41898_001"/>
    <property type="gene ID" value="Aqu2.1.41898"/>
</dbReference>
<proteinExistence type="inferred from homology"/>
<comment type="catalytic activity">
    <reaction evidence="1">
        <text>[E2 ubiquitin-conjugating enzyme]-S-ubiquitinyl-L-cysteine + [acceptor protein]-L-lysine = [E2 ubiquitin-conjugating enzyme]-L-cysteine + [acceptor protein]-N(6)-ubiquitinyl-L-lysine.</text>
        <dbReference type="EC" id="2.3.2.31"/>
    </reaction>
</comment>
<dbReference type="InterPro" id="IPR031127">
    <property type="entry name" value="E3_UB_ligase_RBR"/>
</dbReference>
<name>A0A1X7VR45_AMPQE</name>
<dbReference type="AlphaFoldDB" id="A0A1X7VR45"/>
<keyword evidence="6" id="KW-0677">Repeat</keyword>
<dbReference type="InterPro" id="IPR044066">
    <property type="entry name" value="TRIAD_supradom"/>
</dbReference>
<keyword evidence="9" id="KW-0862">Zinc</keyword>
<evidence type="ECO:0000256" key="5">
    <source>
        <dbReference type="ARBA" id="ARBA00022723"/>
    </source>
</evidence>
<dbReference type="InterPro" id="IPR047564">
    <property type="entry name" value="Rcat_RBR_ANKIB1"/>
</dbReference>
<keyword evidence="10" id="KW-0040">ANK repeat</keyword>
<dbReference type="PROSITE" id="PS50089">
    <property type="entry name" value="ZF_RING_2"/>
    <property type="match status" value="1"/>
</dbReference>
<dbReference type="EnsemblMetazoa" id="XM_003383256.2">
    <property type="protein sequence ID" value="XP_003383304.1"/>
    <property type="gene ID" value="LOC100631472"/>
</dbReference>
<evidence type="ECO:0000256" key="1">
    <source>
        <dbReference type="ARBA" id="ARBA00001798"/>
    </source>
</evidence>
<keyword evidence="5" id="KW-0479">Metal-binding</keyword>
<evidence type="ECO:0000313" key="15">
    <source>
        <dbReference type="Proteomes" id="UP000007879"/>
    </source>
</evidence>
<dbReference type="Pfam" id="PF13445">
    <property type="entry name" value="zf-RING_UBOX"/>
    <property type="match status" value="1"/>
</dbReference>
<evidence type="ECO:0000256" key="8">
    <source>
        <dbReference type="ARBA" id="ARBA00022786"/>
    </source>
</evidence>
<dbReference type="SMART" id="SM00248">
    <property type="entry name" value="ANK"/>
    <property type="match status" value="3"/>
</dbReference>
<dbReference type="SMART" id="SM00184">
    <property type="entry name" value="RING"/>
    <property type="match status" value="2"/>
</dbReference>
<evidence type="ECO:0000259" key="12">
    <source>
        <dbReference type="PROSITE" id="PS50089"/>
    </source>
</evidence>
<evidence type="ECO:0000256" key="10">
    <source>
        <dbReference type="PROSITE-ProRule" id="PRU00023"/>
    </source>
</evidence>
<dbReference type="SUPFAM" id="SSF57850">
    <property type="entry name" value="RING/U-box"/>
    <property type="match status" value="3"/>
</dbReference>
<dbReference type="Gene3D" id="1.25.40.20">
    <property type="entry name" value="Ankyrin repeat-containing domain"/>
    <property type="match status" value="1"/>
</dbReference>
<dbReference type="OrthoDB" id="69641at2759"/>
<keyword evidence="7 11" id="KW-0863">Zinc-finger</keyword>
<evidence type="ECO:0000256" key="4">
    <source>
        <dbReference type="ARBA" id="ARBA00022679"/>
    </source>
</evidence>
<accession>A0A1X7VR45</accession>
<feature type="domain" description="RING-type" evidence="13">
    <location>
        <begin position="303"/>
        <end position="538"/>
    </location>
</feature>
<evidence type="ECO:0000256" key="9">
    <source>
        <dbReference type="ARBA" id="ARBA00022833"/>
    </source>
</evidence>
<evidence type="ECO:0000256" key="6">
    <source>
        <dbReference type="ARBA" id="ARBA00022737"/>
    </source>
</evidence>
<dbReference type="InParanoid" id="A0A1X7VR45"/>
<evidence type="ECO:0000256" key="11">
    <source>
        <dbReference type="PROSITE-ProRule" id="PRU00175"/>
    </source>
</evidence>
<evidence type="ECO:0000256" key="3">
    <source>
        <dbReference type="ARBA" id="ARBA00012251"/>
    </source>
</evidence>